<dbReference type="Proteomes" id="UP000218796">
    <property type="component" value="Unassembled WGS sequence"/>
</dbReference>
<keyword evidence="1" id="KW-0812">Transmembrane</keyword>
<proteinExistence type="predicted"/>
<dbReference type="RefSeq" id="WP_039186312.1">
    <property type="nucleotide sequence ID" value="NZ_CAUEKQ010000061.1"/>
</dbReference>
<gene>
    <name evidence="2" type="ORF">CJD50_06940</name>
</gene>
<dbReference type="AlphaFoldDB" id="A0A2A2MEU1"/>
<keyword evidence="1" id="KW-0472">Membrane</keyword>
<reference evidence="2 3" key="1">
    <citation type="submission" date="2017-08" db="EMBL/GenBank/DDBJ databases">
        <title>Draft Genome Sequence of Hafnia alvei CITHA-6 Isolated from Raw Bovine Milk.</title>
        <authorList>
            <person name="Culligan E.P."/>
            <person name="Mcsweeney A."/>
            <person name="O'Doherty C."/>
            <person name="Gleeson E."/>
            <person name="O'Riordan D."/>
            <person name="Sleator R.D."/>
        </authorList>
    </citation>
    <scope>NUCLEOTIDE SEQUENCE [LARGE SCALE GENOMIC DNA]</scope>
    <source>
        <strain evidence="2 3">CITHA-6</strain>
    </source>
</reference>
<evidence type="ECO:0000256" key="1">
    <source>
        <dbReference type="SAM" id="Phobius"/>
    </source>
</evidence>
<dbReference type="EMBL" id="NQMS01000002">
    <property type="protein sequence ID" value="PAV97381.1"/>
    <property type="molecule type" value="Genomic_DNA"/>
</dbReference>
<name>A0A2A2MEU1_9GAMM</name>
<evidence type="ECO:0000313" key="3">
    <source>
        <dbReference type="Proteomes" id="UP000218796"/>
    </source>
</evidence>
<organism evidence="2 3">
    <name type="scientific">Hafnia paralvei</name>
    <dbReference type="NCBI Taxonomy" id="546367"/>
    <lineage>
        <taxon>Bacteria</taxon>
        <taxon>Pseudomonadati</taxon>
        <taxon>Pseudomonadota</taxon>
        <taxon>Gammaproteobacteria</taxon>
        <taxon>Enterobacterales</taxon>
        <taxon>Hafniaceae</taxon>
        <taxon>Hafnia</taxon>
    </lineage>
</organism>
<comment type="caution">
    <text evidence="2">The sequence shown here is derived from an EMBL/GenBank/DDBJ whole genome shotgun (WGS) entry which is preliminary data.</text>
</comment>
<keyword evidence="1" id="KW-1133">Transmembrane helix</keyword>
<sequence length="93" mass="10297">MRFSNGVKILCSALGLGVVVCLFMLNWVISGGTERHQLAVFQPDKKMFTCEGDGRLADKDTLTLMLGASQIGLCVSQINHELWVVREMAIQKK</sequence>
<keyword evidence="3" id="KW-1185">Reference proteome</keyword>
<evidence type="ECO:0000313" key="2">
    <source>
        <dbReference type="EMBL" id="PAV97381.1"/>
    </source>
</evidence>
<feature type="transmembrane region" description="Helical" evidence="1">
    <location>
        <begin position="6"/>
        <end position="29"/>
    </location>
</feature>
<protein>
    <submittedName>
        <fullName evidence="2">Uncharacterized protein</fullName>
    </submittedName>
</protein>
<accession>A0A2A2MEU1</accession>